<organism evidence="1 3">
    <name type="scientific">Clostridium neonatale</name>
    <dbReference type="NCBI Taxonomy" id="137838"/>
    <lineage>
        <taxon>Bacteria</taxon>
        <taxon>Bacillati</taxon>
        <taxon>Bacillota</taxon>
        <taxon>Clostridia</taxon>
        <taxon>Eubacteriales</taxon>
        <taxon>Clostridiaceae</taxon>
        <taxon>Clostridium</taxon>
    </lineage>
</organism>
<dbReference type="Proteomes" id="UP000789738">
    <property type="component" value="Unassembled WGS sequence"/>
</dbReference>
<dbReference type="RefSeq" id="WP_210887876.1">
    <property type="nucleotide sequence ID" value="NZ_CAKJVE010000001.1"/>
</dbReference>
<comment type="caution">
    <text evidence="1">The sequence shown here is derived from an EMBL/GenBank/DDBJ whole genome shotgun (WGS) entry which is preliminary data.</text>
</comment>
<dbReference type="EMBL" id="CAMTCP010000242">
    <property type="protein sequence ID" value="CAI3628873.1"/>
    <property type="molecule type" value="Genomic_DNA"/>
</dbReference>
<evidence type="ECO:0000313" key="1">
    <source>
        <dbReference type="EMBL" id="CAG9701971.1"/>
    </source>
</evidence>
<protein>
    <submittedName>
        <fullName evidence="1">Uncharacterized protein</fullName>
    </submittedName>
</protein>
<gene>
    <name evidence="2" type="ORF">CNEO2_440007</name>
    <name evidence="1" type="ORF">CNEO_10435</name>
</gene>
<reference evidence="1" key="1">
    <citation type="submission" date="2021-10" db="EMBL/GenBank/DDBJ databases">
        <authorList>
            <person name="Mesa V."/>
        </authorList>
    </citation>
    <scope>NUCLEOTIDE SEQUENCE</scope>
    <source>
        <strain evidence="1">CC3_PB</strain>
    </source>
</reference>
<sequence>MNSKQRRLNRSVKLLLKIEQFQGYSYRQIRIILKKGAKMLKKDFGYITRF</sequence>
<name>A0AA86JB81_9CLOT</name>
<dbReference type="AlphaFoldDB" id="A0AA86JB81"/>
<evidence type="ECO:0000313" key="2">
    <source>
        <dbReference type="EMBL" id="CAI3628873.1"/>
    </source>
</evidence>
<evidence type="ECO:0000313" key="3">
    <source>
        <dbReference type="Proteomes" id="UP000789738"/>
    </source>
</evidence>
<proteinExistence type="predicted"/>
<dbReference type="EMBL" id="CAKJVE010000001">
    <property type="protein sequence ID" value="CAG9701971.1"/>
    <property type="molecule type" value="Genomic_DNA"/>
</dbReference>
<dbReference type="Proteomes" id="UP001189143">
    <property type="component" value="Unassembled WGS sequence"/>
</dbReference>
<accession>A0AA86JB81</accession>
<reference evidence="2" key="2">
    <citation type="submission" date="2022-10" db="EMBL/GenBank/DDBJ databases">
        <authorList>
            <person name="Aires J."/>
            <person name="Mesa V."/>
        </authorList>
    </citation>
    <scope>NUCLEOTIDE SEQUENCE</scope>
    <source>
        <strain evidence="2">Clostridium neonatale JD116</strain>
    </source>
</reference>